<dbReference type="AlphaFoldDB" id="A0A9Q0IYN2"/>
<evidence type="ECO:0000313" key="2">
    <source>
        <dbReference type="Proteomes" id="UP001141552"/>
    </source>
</evidence>
<sequence>MGHHFGTSMRSLLETTLWRWARLGLCFGISMRSLLGTTPRGLCRDPLHRLSISGTSRPLFWTLKDPCWKPLHGNTTLTTALNSGKVMAKRGVRWQRASTRRLLYTMAASASGATVMAKFPSSFMVHASPSSHAGAVRVRNERWRLLFQQTRIRGLVLEFGADPDRPVSDLTRTIRVWLLNSSEQLSSPQQRPRRLLLQLCRRTGDGCGNNGLSSLRSISADLNRSNPVDPATLESEFNGEIHSFTEI</sequence>
<proteinExistence type="predicted"/>
<reference evidence="1" key="2">
    <citation type="journal article" date="2023" name="Plants (Basel)">
        <title>Annotation of the Turnera subulata (Passifloraceae) Draft Genome Reveals the S-Locus Evolved after the Divergence of Turneroideae from Passifloroideae in a Stepwise Manner.</title>
        <authorList>
            <person name="Henning P.M."/>
            <person name="Roalson E.H."/>
            <person name="Mir W."/>
            <person name="McCubbin A.G."/>
            <person name="Shore J.S."/>
        </authorList>
    </citation>
    <scope>NUCLEOTIDE SEQUENCE</scope>
    <source>
        <strain evidence="1">F60SS</strain>
    </source>
</reference>
<organism evidence="1 2">
    <name type="scientific">Turnera subulata</name>
    <dbReference type="NCBI Taxonomy" id="218843"/>
    <lineage>
        <taxon>Eukaryota</taxon>
        <taxon>Viridiplantae</taxon>
        <taxon>Streptophyta</taxon>
        <taxon>Embryophyta</taxon>
        <taxon>Tracheophyta</taxon>
        <taxon>Spermatophyta</taxon>
        <taxon>Magnoliopsida</taxon>
        <taxon>eudicotyledons</taxon>
        <taxon>Gunneridae</taxon>
        <taxon>Pentapetalae</taxon>
        <taxon>rosids</taxon>
        <taxon>fabids</taxon>
        <taxon>Malpighiales</taxon>
        <taxon>Passifloraceae</taxon>
        <taxon>Turnera</taxon>
    </lineage>
</organism>
<name>A0A9Q0IYN2_9ROSI</name>
<keyword evidence="2" id="KW-1185">Reference proteome</keyword>
<dbReference type="EMBL" id="JAKUCV010007793">
    <property type="protein sequence ID" value="KAJ4821954.1"/>
    <property type="molecule type" value="Genomic_DNA"/>
</dbReference>
<protein>
    <submittedName>
        <fullName evidence="1">Uncharacterized protein</fullName>
    </submittedName>
</protein>
<accession>A0A9Q0IYN2</accession>
<gene>
    <name evidence="1" type="ORF">Tsubulata_032141</name>
</gene>
<dbReference type="Proteomes" id="UP001141552">
    <property type="component" value="Unassembled WGS sequence"/>
</dbReference>
<comment type="caution">
    <text evidence="1">The sequence shown here is derived from an EMBL/GenBank/DDBJ whole genome shotgun (WGS) entry which is preliminary data.</text>
</comment>
<reference evidence="1" key="1">
    <citation type="submission" date="2022-02" db="EMBL/GenBank/DDBJ databases">
        <authorList>
            <person name="Henning P.M."/>
            <person name="McCubbin A.G."/>
            <person name="Shore J.S."/>
        </authorList>
    </citation>
    <scope>NUCLEOTIDE SEQUENCE</scope>
    <source>
        <strain evidence="1">F60SS</strain>
        <tissue evidence="1">Leaves</tissue>
    </source>
</reference>
<evidence type="ECO:0000313" key="1">
    <source>
        <dbReference type="EMBL" id="KAJ4821954.1"/>
    </source>
</evidence>